<feature type="non-terminal residue" evidence="1">
    <location>
        <position position="284"/>
    </location>
</feature>
<gene>
    <name evidence="1" type="ORF">ACFFNX_22965</name>
</gene>
<name>A0ABV5YJ46_9ACTN</name>
<comment type="caution">
    <text evidence="1">The sequence shown here is derived from an EMBL/GenBank/DDBJ whole genome shotgun (WGS) entry which is preliminary data.</text>
</comment>
<dbReference type="RefSeq" id="WP_378205797.1">
    <property type="nucleotide sequence ID" value="NZ_JBHLZP010000175.1"/>
</dbReference>
<dbReference type="Proteomes" id="UP001589627">
    <property type="component" value="Unassembled WGS sequence"/>
</dbReference>
<dbReference type="EMBL" id="JBHLZP010000175">
    <property type="protein sequence ID" value="MFB9835048.1"/>
    <property type="molecule type" value="Genomic_DNA"/>
</dbReference>
<accession>A0ABV5YJ46</accession>
<organism evidence="1 2">
    <name type="scientific">Actinoallomurus acaciae</name>
    <dbReference type="NCBI Taxonomy" id="502577"/>
    <lineage>
        <taxon>Bacteria</taxon>
        <taxon>Bacillati</taxon>
        <taxon>Actinomycetota</taxon>
        <taxon>Actinomycetes</taxon>
        <taxon>Streptosporangiales</taxon>
        <taxon>Thermomonosporaceae</taxon>
        <taxon>Actinoallomurus</taxon>
    </lineage>
</organism>
<keyword evidence="2" id="KW-1185">Reference proteome</keyword>
<protein>
    <recommendedName>
        <fullName evidence="3">Heavy-metal-associated domain-containing protein</fullName>
    </recommendedName>
</protein>
<proteinExistence type="predicted"/>
<reference evidence="1 2" key="1">
    <citation type="submission" date="2024-09" db="EMBL/GenBank/DDBJ databases">
        <authorList>
            <person name="Sun Q."/>
            <person name="Mori K."/>
        </authorList>
    </citation>
    <scope>NUCLEOTIDE SEQUENCE [LARGE SCALE GENOMIC DNA]</scope>
    <source>
        <strain evidence="1 2">TBRC 0563</strain>
    </source>
</reference>
<evidence type="ECO:0008006" key="3">
    <source>
        <dbReference type="Google" id="ProtNLM"/>
    </source>
</evidence>
<sequence length="284" mass="29917">MRLRQLLGDATGLPGATLRAVSGAMTGITERRQVHTTPGRARIRVRGVHKPGTEAVARSLVDQLMSVAGVARAEVNAPLGFVFVMHDDETPLDVLLDVVEAVEAAHGMSGEPFSRLAHPSRQTVLRDVALAGAYLAGGGAAVVGRLVRATPLPPGVATLMAMADASPQVRQGLERRIGHPASDVILGTGVIVSHVLAYQPSGPVINSVHRIMRIAEMRAHAEAWDRRCHHIAPTPGVFQAAPLDVPPRPVPLPYGAVEHAAWTIPAAIVTATGTYALSRDADRA</sequence>
<evidence type="ECO:0000313" key="1">
    <source>
        <dbReference type="EMBL" id="MFB9835048.1"/>
    </source>
</evidence>
<evidence type="ECO:0000313" key="2">
    <source>
        <dbReference type="Proteomes" id="UP001589627"/>
    </source>
</evidence>